<keyword evidence="2" id="KW-1185">Reference proteome</keyword>
<protein>
    <submittedName>
        <fullName evidence="1">Uncharacterized protein</fullName>
    </submittedName>
</protein>
<dbReference type="AlphaFoldDB" id="G7YY34"/>
<evidence type="ECO:0000313" key="2">
    <source>
        <dbReference type="Proteomes" id="UP000008909"/>
    </source>
</evidence>
<sequence length="135" mass="14106">MTAHGRQDTDDGPVVTTFFALGYAGFPEDFEDIPEVAGLKTKRGTLAALNTIRRGPGRRSWMWAEGALGGWTGRRERTSCIGIRQTGQQPGGQELFQGGQDGTGMKPDDVIRPSVAAAGSCLVGTGTSVAPAVAV</sequence>
<proteinExistence type="predicted"/>
<organism evidence="1 2">
    <name type="scientific">Clonorchis sinensis</name>
    <name type="common">Chinese liver fluke</name>
    <dbReference type="NCBI Taxonomy" id="79923"/>
    <lineage>
        <taxon>Eukaryota</taxon>
        <taxon>Metazoa</taxon>
        <taxon>Spiralia</taxon>
        <taxon>Lophotrochozoa</taxon>
        <taxon>Platyhelminthes</taxon>
        <taxon>Trematoda</taxon>
        <taxon>Digenea</taxon>
        <taxon>Opisthorchiida</taxon>
        <taxon>Opisthorchiata</taxon>
        <taxon>Opisthorchiidae</taxon>
        <taxon>Clonorchis</taxon>
    </lineage>
</organism>
<dbReference type="EMBL" id="DF145123">
    <property type="protein sequence ID" value="GAA57863.1"/>
    <property type="molecule type" value="Genomic_DNA"/>
</dbReference>
<gene>
    <name evidence="1" type="ORF">CLF_113286</name>
</gene>
<name>G7YY34_CLOSI</name>
<evidence type="ECO:0000313" key="1">
    <source>
        <dbReference type="EMBL" id="GAA57863.1"/>
    </source>
</evidence>
<dbReference type="Proteomes" id="UP000008909">
    <property type="component" value="Unassembled WGS sequence"/>
</dbReference>
<reference evidence="1" key="1">
    <citation type="journal article" date="2011" name="Genome Biol.">
        <title>The draft genome of the carcinogenic human liver fluke Clonorchis sinensis.</title>
        <authorList>
            <person name="Wang X."/>
            <person name="Chen W."/>
            <person name="Huang Y."/>
            <person name="Sun J."/>
            <person name="Men J."/>
            <person name="Liu H."/>
            <person name="Luo F."/>
            <person name="Guo L."/>
            <person name="Lv X."/>
            <person name="Deng C."/>
            <person name="Zhou C."/>
            <person name="Fan Y."/>
            <person name="Li X."/>
            <person name="Huang L."/>
            <person name="Hu Y."/>
            <person name="Liang C."/>
            <person name="Hu X."/>
            <person name="Xu J."/>
            <person name="Yu X."/>
        </authorList>
    </citation>
    <scope>NUCLEOTIDE SEQUENCE [LARGE SCALE GENOMIC DNA]</scope>
    <source>
        <strain evidence="1">Henan</strain>
    </source>
</reference>
<accession>G7YY34</accession>
<reference key="2">
    <citation type="submission" date="2011-10" db="EMBL/GenBank/DDBJ databases">
        <title>The genome and transcriptome sequence of Clonorchis sinensis provide insights into the carcinogenic liver fluke.</title>
        <authorList>
            <person name="Wang X."/>
            <person name="Huang Y."/>
            <person name="Chen W."/>
            <person name="Liu H."/>
            <person name="Guo L."/>
            <person name="Chen Y."/>
            <person name="Luo F."/>
            <person name="Zhou W."/>
            <person name="Sun J."/>
            <person name="Mao Q."/>
            <person name="Liang P."/>
            <person name="Zhou C."/>
            <person name="Tian Y."/>
            <person name="Men J."/>
            <person name="Lv X."/>
            <person name="Huang L."/>
            <person name="Zhou J."/>
            <person name="Hu Y."/>
            <person name="Li R."/>
            <person name="Zhang F."/>
            <person name="Lei H."/>
            <person name="Li X."/>
            <person name="Hu X."/>
            <person name="Liang C."/>
            <person name="Xu J."/>
            <person name="Wu Z."/>
            <person name="Yu X."/>
        </authorList>
    </citation>
    <scope>NUCLEOTIDE SEQUENCE</scope>
    <source>
        <strain>Henan</strain>
    </source>
</reference>